<evidence type="ECO:0000256" key="1">
    <source>
        <dbReference type="ARBA" id="ARBA00004571"/>
    </source>
</evidence>
<dbReference type="NCBIfam" id="TIGR04056">
    <property type="entry name" value="OMP_RagA_SusC"/>
    <property type="match status" value="1"/>
</dbReference>
<comment type="caution">
    <text evidence="10">The sequence shown here is derived from an EMBL/GenBank/DDBJ whole genome shotgun (WGS) entry which is preliminary data.</text>
</comment>
<evidence type="ECO:0000259" key="9">
    <source>
        <dbReference type="SMART" id="SM00965"/>
    </source>
</evidence>
<dbReference type="Gene3D" id="2.60.40.1120">
    <property type="entry name" value="Carboxypeptidase-like, regulatory domain"/>
    <property type="match status" value="1"/>
</dbReference>
<dbReference type="GO" id="GO:0009279">
    <property type="term" value="C:cell outer membrane"/>
    <property type="evidence" value="ECO:0007669"/>
    <property type="project" value="UniProtKB-SubCell"/>
</dbReference>
<dbReference type="GO" id="GO:0044718">
    <property type="term" value="P:siderophore transmembrane transport"/>
    <property type="evidence" value="ECO:0007669"/>
    <property type="project" value="TreeGrafter"/>
</dbReference>
<dbReference type="SMART" id="SM00965">
    <property type="entry name" value="STN"/>
    <property type="match status" value="1"/>
</dbReference>
<dbReference type="NCBIfam" id="TIGR04057">
    <property type="entry name" value="SusC_RagA_signa"/>
    <property type="match status" value="1"/>
</dbReference>
<dbReference type="GO" id="GO:0015344">
    <property type="term" value="F:siderophore uptake transmembrane transporter activity"/>
    <property type="evidence" value="ECO:0007669"/>
    <property type="project" value="TreeGrafter"/>
</dbReference>
<evidence type="ECO:0000313" key="10">
    <source>
        <dbReference type="EMBL" id="OKS87436.1"/>
    </source>
</evidence>
<dbReference type="AlphaFoldDB" id="A0A1Q6A0A6"/>
<dbReference type="Gene3D" id="2.40.170.20">
    <property type="entry name" value="TonB-dependent receptor, beta-barrel domain"/>
    <property type="match status" value="1"/>
</dbReference>
<feature type="domain" description="Secretin/TonB short N-terminal" evidence="9">
    <location>
        <begin position="67"/>
        <end position="117"/>
    </location>
</feature>
<keyword evidence="3 8" id="KW-1134">Transmembrane beta strand</keyword>
<dbReference type="OrthoDB" id="9768177at2"/>
<dbReference type="InterPro" id="IPR008969">
    <property type="entry name" value="CarboxyPept-like_regulatory"/>
</dbReference>
<gene>
    <name evidence="10" type="ORF">RG47T_2897</name>
</gene>
<dbReference type="Gene3D" id="3.55.50.30">
    <property type="match status" value="1"/>
</dbReference>
<dbReference type="PANTHER" id="PTHR30069">
    <property type="entry name" value="TONB-DEPENDENT OUTER MEMBRANE RECEPTOR"/>
    <property type="match status" value="1"/>
</dbReference>
<comment type="subcellular location">
    <subcellularLocation>
        <location evidence="1 8">Cell outer membrane</location>
        <topology evidence="1 8">Multi-pass membrane protein</topology>
    </subcellularLocation>
</comment>
<reference evidence="10 11" key="1">
    <citation type="submission" date="2016-11" db="EMBL/GenBank/DDBJ databases">
        <title>Whole Genome Sequencing of Mucilaginibacter polytrichastri RG4-7(T) isolated from the moss sample.</title>
        <authorList>
            <person name="Li Y."/>
        </authorList>
    </citation>
    <scope>NUCLEOTIDE SEQUENCE [LARGE SCALE GENOMIC DNA]</scope>
    <source>
        <strain evidence="10 11">RG4-7</strain>
    </source>
</reference>
<dbReference type="InterPro" id="IPR036942">
    <property type="entry name" value="Beta-barrel_TonB_sf"/>
</dbReference>
<evidence type="ECO:0000256" key="7">
    <source>
        <dbReference type="ARBA" id="ARBA00023237"/>
    </source>
</evidence>
<dbReference type="Proteomes" id="UP000186720">
    <property type="component" value="Unassembled WGS sequence"/>
</dbReference>
<name>A0A1Q6A0A6_9SPHI</name>
<dbReference type="InterPro" id="IPR023996">
    <property type="entry name" value="TonB-dep_OMP_SusC/RagA"/>
</dbReference>
<evidence type="ECO:0000256" key="5">
    <source>
        <dbReference type="ARBA" id="ARBA00022729"/>
    </source>
</evidence>
<keyword evidence="5" id="KW-0732">Signal</keyword>
<dbReference type="InterPro" id="IPR037066">
    <property type="entry name" value="Plug_dom_sf"/>
</dbReference>
<evidence type="ECO:0000256" key="3">
    <source>
        <dbReference type="ARBA" id="ARBA00022452"/>
    </source>
</evidence>
<dbReference type="SUPFAM" id="SSF56935">
    <property type="entry name" value="Porins"/>
    <property type="match status" value="1"/>
</dbReference>
<evidence type="ECO:0000256" key="8">
    <source>
        <dbReference type="PROSITE-ProRule" id="PRU01360"/>
    </source>
</evidence>
<dbReference type="RefSeq" id="WP_083627406.1">
    <property type="nucleotide sequence ID" value="NZ_FPAM01000006.1"/>
</dbReference>
<dbReference type="SUPFAM" id="SSF49464">
    <property type="entry name" value="Carboxypeptidase regulatory domain-like"/>
    <property type="match status" value="1"/>
</dbReference>
<comment type="similarity">
    <text evidence="8">Belongs to the TonB-dependent receptor family.</text>
</comment>
<dbReference type="Pfam" id="PF13715">
    <property type="entry name" value="CarbopepD_reg_2"/>
    <property type="match status" value="1"/>
</dbReference>
<dbReference type="PROSITE" id="PS52016">
    <property type="entry name" value="TONB_DEPENDENT_REC_3"/>
    <property type="match status" value="1"/>
</dbReference>
<evidence type="ECO:0000256" key="4">
    <source>
        <dbReference type="ARBA" id="ARBA00022692"/>
    </source>
</evidence>
<evidence type="ECO:0000256" key="6">
    <source>
        <dbReference type="ARBA" id="ARBA00023136"/>
    </source>
</evidence>
<dbReference type="STRING" id="1302689.RG47T_2897"/>
<accession>A0A1Q6A0A6</accession>
<organism evidence="10 11">
    <name type="scientific">Mucilaginibacter polytrichastri</name>
    <dbReference type="NCBI Taxonomy" id="1302689"/>
    <lineage>
        <taxon>Bacteria</taxon>
        <taxon>Pseudomonadati</taxon>
        <taxon>Bacteroidota</taxon>
        <taxon>Sphingobacteriia</taxon>
        <taxon>Sphingobacteriales</taxon>
        <taxon>Sphingobacteriaceae</taxon>
        <taxon>Mucilaginibacter</taxon>
    </lineage>
</organism>
<keyword evidence="2 8" id="KW-0813">Transport</keyword>
<dbReference type="InterPro" id="IPR023997">
    <property type="entry name" value="TonB-dep_OMP_SusC/RagA_CS"/>
</dbReference>
<dbReference type="Pfam" id="PF07660">
    <property type="entry name" value="STN"/>
    <property type="match status" value="1"/>
</dbReference>
<dbReference type="Pfam" id="PF07715">
    <property type="entry name" value="Plug"/>
    <property type="match status" value="1"/>
</dbReference>
<dbReference type="InterPro" id="IPR012910">
    <property type="entry name" value="Plug_dom"/>
</dbReference>
<evidence type="ECO:0000256" key="2">
    <source>
        <dbReference type="ARBA" id="ARBA00022448"/>
    </source>
</evidence>
<keyword evidence="6 8" id="KW-0472">Membrane</keyword>
<dbReference type="InterPro" id="IPR011662">
    <property type="entry name" value="Secretin/TonB_short_N"/>
</dbReference>
<keyword evidence="4 8" id="KW-0812">Transmembrane</keyword>
<dbReference type="PANTHER" id="PTHR30069:SF29">
    <property type="entry name" value="HEMOGLOBIN AND HEMOGLOBIN-HAPTOGLOBIN-BINDING PROTEIN 1-RELATED"/>
    <property type="match status" value="1"/>
</dbReference>
<protein>
    <recommendedName>
        <fullName evidence="9">Secretin/TonB short N-terminal domain-containing protein</fullName>
    </recommendedName>
</protein>
<dbReference type="EMBL" id="MPPL01000001">
    <property type="protein sequence ID" value="OKS87436.1"/>
    <property type="molecule type" value="Genomic_DNA"/>
</dbReference>
<dbReference type="InterPro" id="IPR039426">
    <property type="entry name" value="TonB-dep_rcpt-like"/>
</dbReference>
<dbReference type="Gene3D" id="2.170.130.10">
    <property type="entry name" value="TonB-dependent receptor, plug domain"/>
    <property type="match status" value="1"/>
</dbReference>
<sequence>MKFNAFSLVVHKAWLPKTLMVMKLTTLIMFIALLQCSAKGFSQKINLNERNTPLKQVLQHINKQTGYVFFYDSKDVDNKTINIVLKDASLDEALSECLKGNALKYKVINKTILLQVADPDQNISADAAASVTIVGRVLDNNNDPLPGVSIRLKDGKTGAITDADGKFSISVPDAKSILVFSYIGFATREIPAGEGNALVVKLQPATGGLNEVVVTSFGIKRQEKALGYASTTVSGKDITEAGSTNFASALYGKVAGVSVHTAPGGASSGVTVQIRGINSLSYNKPPLYVVDGVIIRNQQQYGVNGFNNNGFYSDQRIEGNGVLDINPNDIESLNILKGGSATALYGSDGEGGVIIITTKKGVKGKGPTVDFNYYGTMEQAAYLPNYQNVYGQGYDRATNLALGFNADGSVPDAKSPAGWRPNFRAYSDFGPKMEGQQVRWWDGSIQSYSPQPNNYKDIFRTGYSSSANVSLSNQTDNANYRISYTRLDYGGIQRESGVHKNSFNLNSTLNLSKKVSVDLVANYVNTITDNRPYQTNRLAQSFDGFFGREEKMDLVRQKYLTSQGYEYAPYNKTQLNPAEAFVFNVRPNLYDYFFSTLKNNYTETENRIYSSATLNWDILSHLKFRARIGNDYTGRNTDAENYNTYPVAFNAGSSSTGAYNVASGIYSILYGDALLTYSNNITKDLNFSVNAGFTAKHESYLDQTSGTTNGLVSANFFSLNNSYGILSTTYTRQYLLNEGAFGLLNLSYKNYLFLEGAIRQESTSTLPPANNTYYYPAVNGSFIFSDAFKNTMPSFLSYGKLRLSYTQNGNPAPAYVSNIAYAQTSLQTNTGSVSQLTIPSAYGNSTLKPERKHEYEAGLEVRFLHDRLGADVTYYTNKVNDQILPLTVAPSNGASSQIVNVGTIGNKGLEVALNATPIVFPNFKWDVRLNYSFYKTKVYSLAPNEPELDFYTAESNSIKVTAKPGEALGNIYDYPIATDSKGNKMIDGNGYYIMDQSRYVKVGNILPKAVGGFTNTFTYKRFSLTTVIDYRLGGQLISTPLKYGINAGMYTSTLKYRDAQHGGLTYYTNGAGVNVQLASSATAGPTGETVYHDGVIQPGVLANGQANNIILDAASYYENQFGAGDPNSVNDGTAIYNNSYIKLREVAFGYSLPQNLVKHIGLSKVRFSLIGRNLLYIYRTLKNLDPETAIGSQWYSQGIDNGSIPSTRSYGFSLNATF</sequence>
<keyword evidence="11" id="KW-1185">Reference proteome</keyword>
<evidence type="ECO:0000313" key="11">
    <source>
        <dbReference type="Proteomes" id="UP000186720"/>
    </source>
</evidence>
<keyword evidence="7 8" id="KW-0998">Cell outer membrane</keyword>
<proteinExistence type="inferred from homology"/>